<sequence length="273" mass="31220">MVRTMTKMYESSIPNELIPLMDDFARLLRSRIPHLAHGLYLQGSIALGGYRSMKSDIDFIAVLNQAYLCEEDIASIHAVHEELRGKHPYHLAAEGLYTSLAHLNKTARVAGESFPKLFHGGTRALQSGYIDATSAWILKHHGVTVLGPEPSALGITVEWDEILSQMDYNLNVYWADKAERLELFMDEEWIEFAVLTLARIMYTLEHREFLTKLEAGYQMLERQPVRWQCVLREAIRIREGAEGASFTTELERAQEVQQFVQRVIGDCNAAYRF</sequence>
<evidence type="ECO:0000259" key="2">
    <source>
        <dbReference type="Pfam" id="PF13427"/>
    </source>
</evidence>
<dbReference type="Proteomes" id="UP000249260">
    <property type="component" value="Unassembled WGS sequence"/>
</dbReference>
<evidence type="ECO:0000313" key="3">
    <source>
        <dbReference type="EMBL" id="RAP76166.1"/>
    </source>
</evidence>
<dbReference type="Pfam" id="PF13427">
    <property type="entry name" value="AadA_C"/>
    <property type="match status" value="1"/>
</dbReference>
<dbReference type="InterPro" id="IPR043519">
    <property type="entry name" value="NT_sf"/>
</dbReference>
<protein>
    <recommendedName>
        <fullName evidence="2">Adenylyltransferase AadA C-terminal domain-containing protein</fullName>
    </recommendedName>
</protein>
<name>A0A328U7Y3_9BACL</name>
<dbReference type="AlphaFoldDB" id="A0A328U7Y3"/>
<feature type="domain" description="Adenylyltransferase AadA C-terminal" evidence="2">
    <location>
        <begin position="192"/>
        <end position="261"/>
    </location>
</feature>
<keyword evidence="4" id="KW-1185">Reference proteome</keyword>
<dbReference type="OrthoDB" id="1933376at2"/>
<reference evidence="3 4" key="1">
    <citation type="submission" date="2018-06" db="EMBL/GenBank/DDBJ databases">
        <title>Paenibacillus montanisoli sp. nov., isolated from mountain area soil.</title>
        <authorList>
            <person name="Wu M."/>
        </authorList>
    </citation>
    <scope>NUCLEOTIDE SEQUENCE [LARGE SCALE GENOMIC DNA]</scope>
    <source>
        <strain evidence="3 4">RA17</strain>
    </source>
</reference>
<dbReference type="GO" id="GO:0016740">
    <property type="term" value="F:transferase activity"/>
    <property type="evidence" value="ECO:0007669"/>
    <property type="project" value="UniProtKB-KW"/>
</dbReference>
<dbReference type="SUPFAM" id="SSF81301">
    <property type="entry name" value="Nucleotidyltransferase"/>
    <property type="match status" value="1"/>
</dbReference>
<dbReference type="EMBL" id="QLUW01000002">
    <property type="protein sequence ID" value="RAP76166.1"/>
    <property type="molecule type" value="Genomic_DNA"/>
</dbReference>
<evidence type="ECO:0000256" key="1">
    <source>
        <dbReference type="ARBA" id="ARBA00022679"/>
    </source>
</evidence>
<accession>A0A328U7Y3</accession>
<dbReference type="InterPro" id="IPR025184">
    <property type="entry name" value="AadA_C"/>
</dbReference>
<evidence type="ECO:0000313" key="4">
    <source>
        <dbReference type="Proteomes" id="UP000249260"/>
    </source>
</evidence>
<keyword evidence="1" id="KW-0808">Transferase</keyword>
<comment type="caution">
    <text evidence="3">The sequence shown here is derived from an EMBL/GenBank/DDBJ whole genome shotgun (WGS) entry which is preliminary data.</text>
</comment>
<organism evidence="3 4">
    <name type="scientific">Paenibacillus montanisoli</name>
    <dbReference type="NCBI Taxonomy" id="2081970"/>
    <lineage>
        <taxon>Bacteria</taxon>
        <taxon>Bacillati</taxon>
        <taxon>Bacillota</taxon>
        <taxon>Bacilli</taxon>
        <taxon>Bacillales</taxon>
        <taxon>Paenibacillaceae</taxon>
        <taxon>Paenibacillus</taxon>
    </lineage>
</organism>
<gene>
    <name evidence="3" type="ORF">DL346_12200</name>
</gene>
<proteinExistence type="predicted"/>